<organism evidence="2 3">
    <name type="scientific">Edaphosphingomonas haloaromaticamans</name>
    <dbReference type="NCBI Taxonomy" id="653954"/>
    <lineage>
        <taxon>Bacteria</taxon>
        <taxon>Pseudomonadati</taxon>
        <taxon>Pseudomonadota</taxon>
        <taxon>Alphaproteobacteria</taxon>
        <taxon>Sphingomonadales</taxon>
        <taxon>Rhizorhabdaceae</taxon>
        <taxon>Edaphosphingomonas</taxon>
    </lineage>
</organism>
<evidence type="ECO:0000313" key="3">
    <source>
        <dbReference type="Proteomes" id="UP000179467"/>
    </source>
</evidence>
<comment type="caution">
    <text evidence="2">The sequence shown here is derived from an EMBL/GenBank/DDBJ whole genome shotgun (WGS) entry which is preliminary data.</text>
</comment>
<gene>
    <name evidence="2" type="ORF">BHE75_01979</name>
</gene>
<proteinExistence type="predicted"/>
<sequence length="89" mass="9770">MESERDQAARQRAGDNRSDMMAVAFQCAACGVVRRIAYHEVPPRVEYRFNDRGQALRPALDALLAGAEDAPIETRARLLDEASPPSAEA</sequence>
<dbReference type="PROSITE" id="PS51118">
    <property type="entry name" value="HTH_HXLR"/>
    <property type="match status" value="1"/>
</dbReference>
<dbReference type="InterPro" id="IPR036388">
    <property type="entry name" value="WH-like_DNA-bd_sf"/>
</dbReference>
<accession>A0A1S1HCW7</accession>
<keyword evidence="3" id="KW-1185">Reference proteome</keyword>
<dbReference type="Proteomes" id="UP000179467">
    <property type="component" value="Unassembled WGS sequence"/>
</dbReference>
<protein>
    <recommendedName>
        <fullName evidence="1">HTH hxlR-type domain-containing protein</fullName>
    </recommendedName>
</protein>
<dbReference type="Pfam" id="PF01638">
    <property type="entry name" value="HxlR"/>
    <property type="match status" value="1"/>
</dbReference>
<name>A0A1S1HCW7_9SPHN</name>
<dbReference type="InterPro" id="IPR002577">
    <property type="entry name" value="HTH_HxlR"/>
</dbReference>
<dbReference type="SUPFAM" id="SSF46785">
    <property type="entry name" value="Winged helix' DNA-binding domain"/>
    <property type="match status" value="1"/>
</dbReference>
<dbReference type="AlphaFoldDB" id="A0A1S1HCW7"/>
<evidence type="ECO:0000259" key="1">
    <source>
        <dbReference type="PROSITE" id="PS51118"/>
    </source>
</evidence>
<feature type="domain" description="HTH hxlR-type" evidence="1">
    <location>
        <begin position="1"/>
        <end position="75"/>
    </location>
</feature>
<evidence type="ECO:0000313" key="2">
    <source>
        <dbReference type="EMBL" id="OHT19985.1"/>
    </source>
</evidence>
<dbReference type="InterPro" id="IPR036390">
    <property type="entry name" value="WH_DNA-bd_sf"/>
</dbReference>
<dbReference type="Gene3D" id="1.10.10.10">
    <property type="entry name" value="Winged helix-like DNA-binding domain superfamily/Winged helix DNA-binding domain"/>
    <property type="match status" value="1"/>
</dbReference>
<dbReference type="EMBL" id="MIPT01000001">
    <property type="protein sequence ID" value="OHT19985.1"/>
    <property type="molecule type" value="Genomic_DNA"/>
</dbReference>
<reference evidence="2 3" key="1">
    <citation type="submission" date="2016-09" db="EMBL/GenBank/DDBJ databases">
        <title>Metabolic pathway, cell adaptation mechanisms and a novel monoxygenase revealed through proteogenomic-transcription analysis of a Sphingomonas haloaromaticamans strain degrading the fungicide ortho-phenylphenol.</title>
        <authorList>
            <person name="Perruchon C."/>
            <person name="Papadopoulou E.S."/>
            <person name="Rousidou C."/>
            <person name="Vasileiadis S."/>
            <person name="Tanou G."/>
            <person name="Amoutzias G."/>
            <person name="Molassiotis A."/>
            <person name="Karpouzas D.G."/>
        </authorList>
    </citation>
    <scope>NUCLEOTIDE SEQUENCE [LARGE SCALE GENOMIC DNA]</scope>
    <source>
        <strain evidence="2 3">P3</strain>
    </source>
</reference>